<feature type="disulfide bond" evidence="6">
    <location>
        <begin position="1765"/>
        <end position="1774"/>
    </location>
</feature>
<feature type="domain" description="MAM" evidence="10">
    <location>
        <begin position="1023"/>
        <end position="1183"/>
    </location>
</feature>
<feature type="domain" description="MAM" evidence="10">
    <location>
        <begin position="1237"/>
        <end position="1394"/>
    </location>
</feature>
<dbReference type="EMBL" id="AACZ04007752">
    <property type="status" value="NOT_ANNOTATED_CDS"/>
    <property type="molecule type" value="Genomic_DNA"/>
</dbReference>
<feature type="disulfide bond" evidence="7">
    <location>
        <begin position="1641"/>
        <end position="1656"/>
    </location>
</feature>
<dbReference type="GO" id="GO:0005794">
    <property type="term" value="C:Golgi apparatus"/>
    <property type="evidence" value="ECO:0000318"/>
    <property type="project" value="GO_Central"/>
</dbReference>
<keyword evidence="4 6" id="KW-1015">Disulfide bond</keyword>
<comment type="subcellular location">
    <subcellularLocation>
        <location evidence="1">Membrane</location>
    </subcellularLocation>
</comment>
<keyword evidence="3 8" id="KW-0472">Membrane</keyword>
<dbReference type="FunFam" id="2.60.120.200:FF:000240">
    <property type="entry name" value="MAM and LDL receptor class A domain containing 1"/>
    <property type="match status" value="1"/>
</dbReference>
<dbReference type="PANTHER" id="PTHR23282:SF140">
    <property type="entry name" value="MAM AND LDL-RECEPTOR CLASS A DOMAIN-CONTAINING PROTEIN 1"/>
    <property type="match status" value="1"/>
</dbReference>
<keyword evidence="8" id="KW-1133">Transmembrane helix</keyword>
<evidence type="ECO:0000256" key="2">
    <source>
        <dbReference type="ARBA" id="ARBA00022737"/>
    </source>
</evidence>
<dbReference type="EMBL" id="AACZ04070796">
    <property type="status" value="NOT_ANNOTATED_CDS"/>
    <property type="molecule type" value="Genomic_DNA"/>
</dbReference>
<accession>H2R7S1</accession>
<reference evidence="11" key="3">
    <citation type="submission" date="2025-09" db="UniProtKB">
        <authorList>
            <consortium name="Ensembl"/>
        </authorList>
    </citation>
    <scope>IDENTIFICATION</scope>
</reference>
<gene>
    <name evidence="11 13" type="primary">MALRD1</name>
</gene>
<dbReference type="FunFam" id="4.10.400.10:FF:000067">
    <property type="entry name" value="Serine peptidase inhibitor, Kunitz type 1"/>
    <property type="match status" value="1"/>
</dbReference>
<dbReference type="FunFam" id="2.60.120.200:FF:000225">
    <property type="entry name" value="MAM and LDL receptor class A domain-containing 1"/>
    <property type="match status" value="1"/>
</dbReference>
<dbReference type="FunFam" id="4.10.400.10:FF:000186">
    <property type="entry name" value="MAM and LDL-receptor class A domain-containing protein 1"/>
    <property type="match status" value="1"/>
</dbReference>
<dbReference type="SMART" id="SM00192">
    <property type="entry name" value="LDLa"/>
    <property type="match status" value="8"/>
</dbReference>
<dbReference type="EMBL" id="AACZ04070797">
    <property type="status" value="NOT_ANNOTATED_CDS"/>
    <property type="molecule type" value="Genomic_DNA"/>
</dbReference>
<evidence type="ECO:0000256" key="3">
    <source>
        <dbReference type="ARBA" id="ARBA00023136"/>
    </source>
</evidence>
<dbReference type="InterPro" id="IPR002172">
    <property type="entry name" value="LDrepeatLR_classA_rpt"/>
</dbReference>
<dbReference type="InterPro" id="IPR000998">
    <property type="entry name" value="MAM_dom"/>
</dbReference>
<dbReference type="Pfam" id="PF00057">
    <property type="entry name" value="Ldl_recept_a"/>
    <property type="match status" value="6"/>
</dbReference>
<dbReference type="InterPro" id="IPR051560">
    <property type="entry name" value="MAM_domain-containing"/>
</dbReference>
<dbReference type="CDD" id="cd00112">
    <property type="entry name" value="LDLa"/>
    <property type="match status" value="7"/>
</dbReference>
<dbReference type="EMBL" id="AC241609">
    <property type="status" value="NOT_ANNOTATED_CDS"/>
    <property type="molecule type" value="Genomic_DNA"/>
</dbReference>
<dbReference type="GO" id="GO:0016020">
    <property type="term" value="C:membrane"/>
    <property type="evidence" value="ECO:0007669"/>
    <property type="project" value="UniProtKB-SubCell"/>
</dbReference>
<dbReference type="EMBL" id="AC241246">
    <property type="status" value="NOT_ANNOTATED_CDS"/>
    <property type="molecule type" value="Genomic_DNA"/>
</dbReference>
<dbReference type="SMART" id="SM00181">
    <property type="entry name" value="EGF"/>
    <property type="match status" value="1"/>
</dbReference>
<dbReference type="InterPro" id="IPR000742">
    <property type="entry name" value="EGF"/>
</dbReference>
<evidence type="ECO:0000256" key="8">
    <source>
        <dbReference type="SAM" id="Phobius"/>
    </source>
</evidence>
<dbReference type="InterPro" id="IPR013320">
    <property type="entry name" value="ConA-like_dom_sf"/>
</dbReference>
<dbReference type="VGNC" id="VGNC:14331">
    <property type="gene designation" value="MALRD1"/>
</dbReference>
<feature type="disulfide bond" evidence="7">
    <location>
        <begin position="989"/>
        <end position="1007"/>
    </location>
</feature>
<dbReference type="Bgee" id="ENSPTRG00000029925">
    <property type="expression patterns" value="Expressed in spleen and 16 other cell types or tissues"/>
</dbReference>
<feature type="transmembrane region" description="Helical" evidence="8">
    <location>
        <begin position="1793"/>
        <end position="1816"/>
    </location>
</feature>
<dbReference type="FunFam" id="4.10.400.10:FF:000135">
    <property type="entry name" value="LDL receptor protein 1, isoform G"/>
    <property type="match status" value="1"/>
</dbReference>
<dbReference type="Pfam" id="PF00008">
    <property type="entry name" value="EGF"/>
    <property type="match status" value="1"/>
</dbReference>
<evidence type="ECO:0000259" key="9">
    <source>
        <dbReference type="PROSITE" id="PS50026"/>
    </source>
</evidence>
<feature type="domain" description="EGF-like" evidence="9">
    <location>
        <begin position="1741"/>
        <end position="1775"/>
    </location>
</feature>
<evidence type="ECO:0000259" key="10">
    <source>
        <dbReference type="PROSITE" id="PS50060"/>
    </source>
</evidence>
<dbReference type="EMBL" id="AACZ04007753">
    <property type="status" value="NOT_ANNOTATED_CDS"/>
    <property type="molecule type" value="Genomic_DNA"/>
</dbReference>
<sequence length="1867" mass="209089">QMASTYEQDEVIAIDDISFSSGCLPANDGILLCQEALNTERELCHPDTDLCRFDATDEELRLCQACGFEFDMCEWTSEASAGQISWMRTKAREIPAFESTPQQDQGGDDEGYYVWVGAKHAFTLNHLDSRAYLNSSVCHCLGKSCHLQFYYAMESSVLRVRLYNNKEEEIFWTYNISTHSQWVKADVLIPEDLKTFKIIFEGTLLSQRSFIALDHLWVYACGQTPSRKLCSAGEFPCTSGQCIAKESVCDSRQDCSDESDEDPATCSKHLTCDFESGFCGWEPFLTEDSHWKLMKGLNNGEHHFPAADHTANINHGSFIYLEAQRSPGVAKLGSPVLTKLLTASTPCQVQFWYHLSQHSNLSVFTRTSLDGNLQKQGKIIRFSESQWSHAKIDLIAEAGESTLPFQLILEATVLSSNATVALDDISVSQECEISYKSLPRTSTQSKFSKCDFEANSCGWFEAISGDHFDWIRSSQSELSADFEHQAPPRDHSLNTSQGHFMFILKKSSSLWQVAKLQSPTFSQTGPGCILSFWFYNYGLSVGAAELQLHMENSHDSTVIWRVLYNQDKQWLEATIQLGRLSQPFHLSLDKVSLGIYDGVSLQRNFETGICNWEQDAKDDFDWTRNQGPTPTLNTGPMKDNTLGTAKGHYLYIESSEPQAFQDSAALLSPILNATDTKGCTFRFYYHMFGKRIYRLAMYQRIWSDSRGQLLWQIFGNQGNRWIRKHLNISSRQPFQILVEASVGDGFTGDIAIDDLSFMDCTLYPGNLPADLPTPPETSVPVTLPPRNCTDNEFVCRSDDHCIEKMQKCDFKYDCPDKSDEASCVMEVCSFEKRSLCKWYQPIPVHLLQDSNTFRWGLGNGISIHHGEENHRPSVDHTHAALLSPILNATDTKGCTFRFYYHMFGKRIYRLVLIKKDNVTSKLWAQTGQQGAQWKRAEVFLGIRSHTQIVFRAKRGISYIGDVAVDDISFQDCSPLLSPERKCTAHEFMCANKHCIAKDKLCDFVNDCADNSDETTFICRTSRGRCDFEFDLCSWEQEKDEDFDWNLKASSIPAAGTEPAADHTLGNSSGHYIFIKSLFPRQPMRAARISSPVISKRSKNCKIIFHYHMYGNGIGVLTLMQVSVTNQTKVLLNLTVEQGNFWRREELSLFGDEDFQLKFEGRVGKGQRGDIALDDIVLTENCLSLHDSVQEELAVPLPTGFCPLGYKECQNGKCYRLEQSCNFVDNCGDNTDENECGSSCTFEKGWCGWQNSQADNFDWVLGVGSHQSLRPPKDHTLGNENGHFMYLEATPVGLRGDKAHLRSTMWRESSAACTMSFWYFISAKATGSIQILIKTEKGLSKVWQESKQNPGNHWQKADILLGKLRNFEVIFQGIRTRDLGGGAAIDDIEFKNCTTVGEISEVCPEITDFLCRDKKCIASHLLCDYKPDCSDRSDEAHCAQYTSTTGSCNFETSSGNWTTACSLTQDSEDDLDWAIGSRIPAKALLPDSDHTPGSGQHFLYVNSSGSKEGSVARITTSKSFPASLGMCTVRFWFYMIDPRSMGILKVYTIEESGLNILVWSVIGNKRMGWTYGYVPLSSNSPFKVAFEADLDGNEDIFIALDDISFTPECVTGVPVPVQPSPCEADQFSCIYTLQCVPLSGKCDGHEDCIDGSDEMDCPLSPTPPLCSNMEFPCSTDECIPSLLLCDGVPDCHFNEDELICSNKSCSNGALVCASSNSCIPAHQRCDGFANCMDFQLDESSCSECPLNYCRNGGTCVVEKNGPMCRCRQGWKGNRCHIKFNPPTTDFTYTQNNTWTLLGIGLAFLMTHITVAVLGFLANRKRSGNCAFVSPVYGNWSNPEKTESSVYSFSNPLYGTTSGSLETLSHHLK</sequence>
<dbReference type="GeneTree" id="ENSGT00940000158809"/>
<dbReference type="Pfam" id="PF00629">
    <property type="entry name" value="MAM"/>
    <property type="match status" value="8"/>
</dbReference>
<dbReference type="OMA" id="HLVCDNK"/>
<dbReference type="SUPFAM" id="SSF49899">
    <property type="entry name" value="Concanavalin A-like lectins/glucanases"/>
    <property type="match status" value="8"/>
</dbReference>
<dbReference type="Ensembl" id="ENSPTRT00000057812.3">
    <property type="protein sequence ID" value="ENSPTRP00000050749.3"/>
    <property type="gene ID" value="ENSPTRG00000029925.3"/>
</dbReference>
<keyword evidence="6" id="KW-0245">EGF-like domain</keyword>
<proteinExistence type="predicted"/>
<dbReference type="PANTHER" id="PTHR23282">
    <property type="entry name" value="APICAL ENDOSOMAL GLYCOPROTEIN PRECURSOR"/>
    <property type="match status" value="1"/>
</dbReference>
<feature type="disulfide bond" evidence="7">
    <location>
        <begin position="1208"/>
        <end position="1226"/>
    </location>
</feature>
<evidence type="ECO:0000256" key="1">
    <source>
        <dbReference type="ARBA" id="ARBA00004370"/>
    </source>
</evidence>
<dbReference type="FunFam" id="4.10.400.10:FF:000142">
    <property type="entry name" value="MAM and LDL receptor class A domain-containing 1"/>
    <property type="match status" value="1"/>
</dbReference>
<dbReference type="Proteomes" id="UP000002277">
    <property type="component" value="Chromosome 10"/>
</dbReference>
<protein>
    <submittedName>
        <fullName evidence="11">MAM and LDL receptor class A domain containing 1</fullName>
    </submittedName>
</protein>
<feature type="disulfide bond" evidence="7">
    <location>
        <begin position="808"/>
        <end position="823"/>
    </location>
</feature>
<feature type="disulfide bond" evidence="7">
    <location>
        <begin position="1422"/>
        <end position="1437"/>
    </location>
</feature>
<dbReference type="GO" id="GO:0070858">
    <property type="term" value="P:negative regulation of bile acid biosynthetic process"/>
    <property type="evidence" value="ECO:0007669"/>
    <property type="project" value="Ensembl"/>
</dbReference>
<feature type="domain" description="MAM" evidence="10">
    <location>
        <begin position="448"/>
        <end position="589"/>
    </location>
</feature>
<evidence type="ECO:0000256" key="6">
    <source>
        <dbReference type="PROSITE-ProRule" id="PRU00076"/>
    </source>
</evidence>
<feature type="domain" description="MAM" evidence="10">
    <location>
        <begin position="826"/>
        <end position="974"/>
    </location>
</feature>
<evidence type="ECO:0000313" key="11">
    <source>
        <dbReference type="Ensembl" id="ENSPTRP00000050749.3"/>
    </source>
</evidence>
<dbReference type="EMBL" id="AACZ04007750">
    <property type="status" value="NOT_ANNOTATED_CDS"/>
    <property type="molecule type" value="Genomic_DNA"/>
</dbReference>
<feature type="disulfide bond" evidence="7">
    <location>
        <begin position="1220"/>
        <end position="1235"/>
    </location>
</feature>
<dbReference type="FunFam" id="2.60.120.200:FF:000182">
    <property type="entry name" value="MAM and LDL-receptor class A domain-containing protein 1"/>
    <property type="match status" value="1"/>
</dbReference>
<dbReference type="PROSITE" id="PS50060">
    <property type="entry name" value="MAM_2"/>
    <property type="match status" value="8"/>
</dbReference>
<keyword evidence="8" id="KW-0812">Transmembrane</keyword>
<dbReference type="PROSITE" id="PS00022">
    <property type="entry name" value="EGF_1"/>
    <property type="match status" value="1"/>
</dbReference>
<comment type="caution">
    <text evidence="6">Lacks conserved residue(s) required for the propagation of feature annotation.</text>
</comment>
<dbReference type="InterPro" id="IPR023415">
    <property type="entry name" value="LDLR_class-A_CS"/>
</dbReference>
<dbReference type="PRINTS" id="PR00020">
    <property type="entry name" value="MAMDOMAIN"/>
</dbReference>
<keyword evidence="12" id="KW-1185">Reference proteome</keyword>
<feature type="domain" description="MAM" evidence="10">
    <location>
        <begin position="270"/>
        <end position="433"/>
    </location>
</feature>
<dbReference type="SUPFAM" id="SSF57196">
    <property type="entry name" value="EGF/Laminin"/>
    <property type="match status" value="1"/>
</dbReference>
<dbReference type="PRINTS" id="PR00261">
    <property type="entry name" value="LDLRECEPTOR"/>
</dbReference>
<feature type="disulfide bond" evidence="7">
    <location>
        <begin position="230"/>
        <end position="242"/>
    </location>
</feature>
<dbReference type="InterPro" id="IPR036055">
    <property type="entry name" value="LDL_receptor-like_sf"/>
</dbReference>
<dbReference type="FunFam" id="4.10.400.10:FF:000182">
    <property type="entry name" value="MAM and LDL-receptor class A domain-containing protein 1"/>
    <property type="match status" value="1"/>
</dbReference>
<dbReference type="InParanoid" id="H2R7S1"/>
<feature type="disulfide bond" evidence="7">
    <location>
        <begin position="982"/>
        <end position="994"/>
    </location>
</feature>
<dbReference type="PROSITE" id="PS50026">
    <property type="entry name" value="EGF_3"/>
    <property type="match status" value="1"/>
</dbReference>
<dbReference type="FunFam" id="2.10.25.10:FF:000975">
    <property type="entry name" value="MAM and LDL-receptor class A domain-containing protein 1"/>
    <property type="match status" value="1"/>
</dbReference>
<dbReference type="PROSITE" id="PS50068">
    <property type="entry name" value="LDLRA_2"/>
    <property type="match status" value="8"/>
</dbReference>
<dbReference type="FunCoup" id="H2R7S1">
    <property type="interactions" value="245"/>
</dbReference>
<feature type="disulfide bond" evidence="7">
    <location>
        <begin position="1410"/>
        <end position="1428"/>
    </location>
</feature>
<dbReference type="EMBL" id="AACZ04007749">
    <property type="status" value="NOT_ANNOTATED_CDS"/>
    <property type="molecule type" value="Genomic_DNA"/>
</dbReference>
<evidence type="ECO:0000313" key="12">
    <source>
        <dbReference type="Proteomes" id="UP000002277"/>
    </source>
</evidence>
<dbReference type="SMART" id="SM00137">
    <property type="entry name" value="MAM"/>
    <property type="match status" value="8"/>
</dbReference>
<dbReference type="Gene3D" id="2.60.120.200">
    <property type="match status" value="8"/>
</dbReference>
<dbReference type="eggNOG" id="KOG1095">
    <property type="taxonomic scope" value="Eukaryota"/>
</dbReference>
<dbReference type="SUPFAM" id="SSF57424">
    <property type="entry name" value="LDL receptor-like module"/>
    <property type="match status" value="7"/>
</dbReference>
<feature type="disulfide bond" evidence="7">
    <location>
        <begin position="1665"/>
        <end position="1677"/>
    </location>
</feature>
<dbReference type="Gene3D" id="2.10.25.10">
    <property type="entry name" value="Laminin"/>
    <property type="match status" value="1"/>
</dbReference>
<organism evidence="11 12">
    <name type="scientific">Pan troglodytes</name>
    <name type="common">Chimpanzee</name>
    <dbReference type="NCBI Taxonomy" id="9598"/>
    <lineage>
        <taxon>Eukaryota</taxon>
        <taxon>Metazoa</taxon>
        <taxon>Chordata</taxon>
        <taxon>Craniata</taxon>
        <taxon>Vertebrata</taxon>
        <taxon>Euteleostomi</taxon>
        <taxon>Mammalia</taxon>
        <taxon>Eutheria</taxon>
        <taxon>Euarchontoglires</taxon>
        <taxon>Primates</taxon>
        <taxon>Haplorrhini</taxon>
        <taxon>Catarrhini</taxon>
        <taxon>Hominidae</taxon>
        <taxon>Pan</taxon>
    </lineage>
</organism>
<dbReference type="FunFam" id="2.60.120.200:FF:000206">
    <property type="entry name" value="MAM and LDL-receptor class A domain-containing protein 1"/>
    <property type="match status" value="1"/>
</dbReference>
<dbReference type="GO" id="GO:0042632">
    <property type="term" value="P:cholesterol homeostasis"/>
    <property type="evidence" value="ECO:0007669"/>
    <property type="project" value="Ensembl"/>
</dbReference>
<feature type="disulfide bond" evidence="7">
    <location>
        <begin position="1672"/>
        <end position="1690"/>
    </location>
</feature>
<feature type="domain" description="MAM" evidence="10">
    <location>
        <begin position="64"/>
        <end position="223"/>
    </location>
</feature>
<evidence type="ECO:0000256" key="7">
    <source>
        <dbReference type="PROSITE-ProRule" id="PRU00124"/>
    </source>
</evidence>
<keyword evidence="2" id="KW-0677">Repeat</keyword>
<dbReference type="CDD" id="cd00054">
    <property type="entry name" value="EGF_CA"/>
    <property type="match status" value="1"/>
</dbReference>
<feature type="disulfide bond" evidence="7">
    <location>
        <begin position="1201"/>
        <end position="1213"/>
    </location>
</feature>
<feature type="domain" description="MAM" evidence="10">
    <location>
        <begin position="601"/>
        <end position="762"/>
    </location>
</feature>
<dbReference type="PROSITE" id="PS01209">
    <property type="entry name" value="LDLRA_1"/>
    <property type="match status" value="6"/>
</dbReference>
<reference evidence="11" key="2">
    <citation type="submission" date="2025-08" db="UniProtKB">
        <authorList>
            <consortium name="Ensembl"/>
        </authorList>
    </citation>
    <scope>IDENTIFICATION</scope>
</reference>
<evidence type="ECO:0000256" key="4">
    <source>
        <dbReference type="ARBA" id="ARBA00023157"/>
    </source>
</evidence>
<dbReference type="FunFam" id="2.60.120.200:FF:000191">
    <property type="entry name" value="MAM and LDL receptor class A domain-containing 1"/>
    <property type="match status" value="1"/>
</dbReference>
<keyword evidence="5" id="KW-0325">Glycoprotein</keyword>
<evidence type="ECO:0000256" key="5">
    <source>
        <dbReference type="ARBA" id="ARBA00023180"/>
    </source>
</evidence>
<dbReference type="HOGENOM" id="CLU_002270_0_0_1"/>
<reference evidence="11 12" key="1">
    <citation type="journal article" date="2005" name="Nature">
        <title>Initial sequence of the chimpanzee genome and comparison with the human genome.</title>
        <authorList>
            <consortium name="Chimpanzee sequencing and analysis consortium"/>
        </authorList>
    </citation>
    <scope>NUCLEOTIDE SEQUENCE [LARGE SCALE GENOMIC DNA]</scope>
</reference>
<dbReference type="EMBL" id="AACZ04007751">
    <property type="status" value="NOT_ANNOTATED_CDS"/>
    <property type="molecule type" value="Genomic_DNA"/>
</dbReference>
<feature type="disulfide bond" evidence="7">
    <location>
        <begin position="1684"/>
        <end position="1699"/>
    </location>
</feature>
<feature type="disulfide bond" evidence="7">
    <location>
        <begin position="237"/>
        <end position="255"/>
    </location>
</feature>
<dbReference type="EMBL" id="AACZ04070971">
    <property type="status" value="NOT_ANNOTATED_CDS"/>
    <property type="molecule type" value="Genomic_DNA"/>
</dbReference>
<evidence type="ECO:0000313" key="13">
    <source>
        <dbReference type="VGNC" id="VGNC:14331"/>
    </source>
</evidence>
<dbReference type="FunFam" id="2.60.120.200:FF:000232">
    <property type="entry name" value="MAM and LDL receptor class A domain containing 1"/>
    <property type="match status" value="1"/>
</dbReference>
<name>H2R7S1_PANTR</name>
<feature type="domain" description="MAM" evidence="10">
    <location>
        <begin position="1445"/>
        <end position="1610"/>
    </location>
</feature>
<dbReference type="CDD" id="cd06263">
    <property type="entry name" value="MAM"/>
    <property type="match status" value="7"/>
</dbReference>
<dbReference type="Gene3D" id="4.10.400.10">
    <property type="entry name" value="Low-density Lipoprotein Receptor"/>
    <property type="match status" value="7"/>
</dbReference>
<dbReference type="PROSITE" id="PS01186">
    <property type="entry name" value="EGF_2"/>
    <property type="match status" value="1"/>
</dbReference>